<accession>A0AAW2HH41</accession>
<proteinExistence type="predicted"/>
<dbReference type="PANTHER" id="PTHR16199:SF4">
    <property type="entry name" value="CONDENSIN-2 COMPLEX SUBUNIT G2"/>
    <property type="match status" value="1"/>
</dbReference>
<dbReference type="InterPro" id="IPR016024">
    <property type="entry name" value="ARM-type_fold"/>
</dbReference>
<dbReference type="SUPFAM" id="SSF48371">
    <property type="entry name" value="ARM repeat"/>
    <property type="match status" value="1"/>
</dbReference>
<protein>
    <recommendedName>
        <fullName evidence="2">Condensin-2 complex subunit G2</fullName>
    </recommendedName>
</protein>
<dbReference type="PANTHER" id="PTHR16199">
    <property type="entry name" value="CONDENSIN-2 COMPLEX SUBUNIT G2"/>
    <property type="match status" value="1"/>
</dbReference>
<dbReference type="InterPro" id="IPR024741">
    <property type="entry name" value="Condensin2_G2"/>
</dbReference>
<reference evidence="1" key="1">
    <citation type="journal article" date="2024" name="Gigascience">
        <title>Chromosome-level genome of the poultry shaft louse Menopon gallinae provides insight into the host-switching and adaptive evolution of parasitic lice.</title>
        <authorList>
            <person name="Xu Y."/>
            <person name="Ma L."/>
            <person name="Liu S."/>
            <person name="Liang Y."/>
            <person name="Liu Q."/>
            <person name="He Z."/>
            <person name="Tian L."/>
            <person name="Duan Y."/>
            <person name="Cai W."/>
            <person name="Li H."/>
            <person name="Song F."/>
        </authorList>
    </citation>
    <scope>NUCLEOTIDE SEQUENCE</scope>
    <source>
        <strain evidence="1">Cailab_2023a</strain>
    </source>
</reference>
<comment type="caution">
    <text evidence="1">The sequence shown here is derived from an EMBL/GenBank/DDBJ whole genome shotgun (WGS) entry which is preliminary data.</text>
</comment>
<sequence>MVRGKGKSVSKNFKELLANSDSEFLSFLDKSENGKSVEKLSTKERENFWLLFIQIFKKYCEDEKSESITTVNNLLELLLNILTNSNFDIESENEFINLLSILNSNSFSLKDDSIVNNISLINEYWMSKKSEKIVPGMEYFTLKYLLEICSSEKPLVSDIQRLNAIRKCITSAPFESAVPSLRPLLVKLVQSQVVLNSENGQRFLAQALILSSRVMLDIHKTVLLELSSCIRKKASYYGKVYVGAWQNAKPEMRTLLEKTCFKHIMEAFLKEQRTSIELTKVGQNLLSVLDVWHSERKKKNADFITMITDCYQSFIWKYLESGFNVHRCNAADLLFKAFPLQRPGDNVMDAERLFNQQYSAMISTLRDDCHIVRIIAVREVCNILAHYWNSFTSVQIHTLLTIISKEDAHDASTADVRRMVYVGFQSFLNNPLSFEYLRQILPAMSDNIHDVNQKVRIAFIQLLIAIKEKGDPNLKYSDLVPTFSLYYRLAEENIKVGQLIVKLLMSSYYQDNMPVIEWTKRFIFLIKTYPKSYRNFFLYSERILSFPSALTIMYEILVQVGNYVLSKAEIDPVDIECDEEVQAKKVRRSKGKRPLTACNIGKNNEIVSKAEKTKGKECAFDDPLVVEGLFDIVTILWILHDNKLNKSENQEQRLKIYETYTKYAQPFINYYKDTCLFNSVLCLSGNIPSSLLRSNSITLPGYCMKMLKSNQIDSSVSGKESSLSMLVALIKWGKGSDVLDQVTLWLDAAFETQDLNATILPRRRVKISETIQPNSIVAIQILDTLMKTEYVKMSVLKKNYAQLFELWKFMSRIKKIIETRLEQGEPYEDELVSDTFIKICFKRYVKLIPLLKDQKGVEEEEQEEGDKEMCVNYQKEIEDLISWAEDVLYPYLQERTDIEPEDISLIASVYIDILYVADNMIILHVVNRQFYSKITHLILKLLDTQHGLRFVKAGSRIAAAINYSGKLLFNVNDDLKIFSRIVPCIVSNLLNVLTRKKLAIEDIALINADLGEVKGNLSKILDTYEDNFKLKTNSRETLRQLQTLIGIFLDSVVTWLSKELTPETRALPHYKTIGQMPPIVSSLVSLFYNRKFWTPMFIHVMNATLSAKVYDLRGLLSCIVLLNFYANNDKKMNKAELKKTIMSASNLLASAKSEAEECIDSDDSVSSAIVEPNGLTKSQDRLLIRALAEEGLTVLSKIESLLSETREEDE</sequence>
<dbReference type="GO" id="GO:0000070">
    <property type="term" value="P:mitotic sister chromatid segregation"/>
    <property type="evidence" value="ECO:0007669"/>
    <property type="project" value="TreeGrafter"/>
</dbReference>
<evidence type="ECO:0000313" key="1">
    <source>
        <dbReference type="EMBL" id="KAL0269161.1"/>
    </source>
</evidence>
<dbReference type="EMBL" id="JARGDH010000004">
    <property type="protein sequence ID" value="KAL0269161.1"/>
    <property type="molecule type" value="Genomic_DNA"/>
</dbReference>
<dbReference type="GO" id="GO:0000796">
    <property type="term" value="C:condensin complex"/>
    <property type="evidence" value="ECO:0007669"/>
    <property type="project" value="TreeGrafter"/>
</dbReference>
<dbReference type="GO" id="GO:0005634">
    <property type="term" value="C:nucleus"/>
    <property type="evidence" value="ECO:0007669"/>
    <property type="project" value="InterPro"/>
</dbReference>
<dbReference type="AlphaFoldDB" id="A0AAW2HH41"/>
<dbReference type="EMBL" id="JARGDH010000004">
    <property type="protein sequence ID" value="KAL0269163.1"/>
    <property type="molecule type" value="Genomic_DNA"/>
</dbReference>
<gene>
    <name evidence="1" type="ORF">PYX00_006980</name>
</gene>
<evidence type="ECO:0008006" key="2">
    <source>
        <dbReference type="Google" id="ProtNLM"/>
    </source>
</evidence>
<organism evidence="1">
    <name type="scientific">Menopon gallinae</name>
    <name type="common">poultry shaft louse</name>
    <dbReference type="NCBI Taxonomy" id="328185"/>
    <lineage>
        <taxon>Eukaryota</taxon>
        <taxon>Metazoa</taxon>
        <taxon>Ecdysozoa</taxon>
        <taxon>Arthropoda</taxon>
        <taxon>Hexapoda</taxon>
        <taxon>Insecta</taxon>
        <taxon>Pterygota</taxon>
        <taxon>Neoptera</taxon>
        <taxon>Paraneoptera</taxon>
        <taxon>Psocodea</taxon>
        <taxon>Troctomorpha</taxon>
        <taxon>Phthiraptera</taxon>
        <taxon>Amblycera</taxon>
        <taxon>Menoponidae</taxon>
        <taxon>Menopon</taxon>
    </lineage>
</organism>
<name>A0AAW2HH41_9NEOP</name>
<dbReference type="Pfam" id="PF12422">
    <property type="entry name" value="Condensin2nSMC"/>
    <property type="match status" value="1"/>
</dbReference>
<dbReference type="EMBL" id="JARGDH010000004">
    <property type="protein sequence ID" value="KAL0269162.1"/>
    <property type="molecule type" value="Genomic_DNA"/>
</dbReference>